<dbReference type="Proteomes" id="UP000760860">
    <property type="component" value="Unassembled WGS sequence"/>
</dbReference>
<dbReference type="VEuPathDB" id="FungiDB:PC110_g12250"/>
<evidence type="ECO:0000313" key="2">
    <source>
        <dbReference type="EMBL" id="KAG3202376.1"/>
    </source>
</evidence>
<keyword evidence="4" id="KW-1185">Reference proteome</keyword>
<dbReference type="EMBL" id="RCMV01002535">
    <property type="protein sequence ID" value="KAG3202376.1"/>
    <property type="molecule type" value="Genomic_DNA"/>
</dbReference>
<feature type="region of interest" description="Disordered" evidence="1">
    <location>
        <begin position="1"/>
        <end position="72"/>
    </location>
</feature>
<feature type="compositionally biased region" description="Low complexity" evidence="1">
    <location>
        <begin position="1"/>
        <end position="12"/>
    </location>
</feature>
<reference evidence="3 4" key="1">
    <citation type="submission" date="2018-01" db="EMBL/GenBank/DDBJ databases">
        <title>Draft genome of the strawberry crown rot pathogen Phytophthora cactorum.</title>
        <authorList>
            <person name="Armitage A.D."/>
            <person name="Lysoe E."/>
            <person name="Nellist C.F."/>
            <person name="Harrison R.J."/>
            <person name="Brurberg M.B."/>
        </authorList>
    </citation>
    <scope>NUCLEOTIDE SEQUENCE [LARGE SCALE GENOMIC DNA]</scope>
    <source>
        <strain evidence="3 4">10300</strain>
    </source>
</reference>
<evidence type="ECO:0000313" key="4">
    <source>
        <dbReference type="Proteomes" id="UP000251314"/>
    </source>
</evidence>
<dbReference type="EMBL" id="MJFZ01000323">
    <property type="protein sequence ID" value="RAW31412.1"/>
    <property type="molecule type" value="Genomic_DNA"/>
</dbReference>
<evidence type="ECO:0000313" key="3">
    <source>
        <dbReference type="EMBL" id="RAW31412.1"/>
    </source>
</evidence>
<comment type="caution">
    <text evidence="3">The sequence shown here is derived from an EMBL/GenBank/DDBJ whole genome shotgun (WGS) entry which is preliminary data.</text>
</comment>
<organism evidence="3 4">
    <name type="scientific">Phytophthora cactorum</name>
    <dbReference type="NCBI Taxonomy" id="29920"/>
    <lineage>
        <taxon>Eukaryota</taxon>
        <taxon>Sar</taxon>
        <taxon>Stramenopiles</taxon>
        <taxon>Oomycota</taxon>
        <taxon>Peronosporomycetes</taxon>
        <taxon>Peronosporales</taxon>
        <taxon>Peronosporaceae</taxon>
        <taxon>Phytophthora</taxon>
    </lineage>
</organism>
<protein>
    <submittedName>
        <fullName evidence="3">Uncharacterized protein</fullName>
    </submittedName>
</protein>
<dbReference type="AlphaFoldDB" id="A0A329S7B0"/>
<reference evidence="2" key="2">
    <citation type="submission" date="2018-05" db="EMBL/GenBank/DDBJ databases">
        <title>Effector identification in a new, highly contiguous assembly of the strawberry crown rot pathogen Phytophthora cactorum.</title>
        <authorList>
            <person name="Armitage A.D."/>
            <person name="Nellist C.F."/>
            <person name="Bates H."/>
            <person name="Vickerstaff R.J."/>
            <person name="Harrison R.J."/>
        </authorList>
    </citation>
    <scope>NUCLEOTIDE SEQUENCE</scope>
    <source>
        <strain evidence="2">P421</strain>
    </source>
</reference>
<evidence type="ECO:0000256" key="1">
    <source>
        <dbReference type="SAM" id="MobiDB-lite"/>
    </source>
</evidence>
<gene>
    <name evidence="3" type="ORF">PC110_g12250</name>
    <name evidence="2" type="ORF">PC129_g23257</name>
</gene>
<dbReference type="Proteomes" id="UP000251314">
    <property type="component" value="Unassembled WGS sequence"/>
</dbReference>
<name>A0A329S7B0_9STRA</name>
<proteinExistence type="predicted"/>
<feature type="compositionally biased region" description="Low complexity" evidence="1">
    <location>
        <begin position="43"/>
        <end position="63"/>
    </location>
</feature>
<sequence length="84" mass="8908">MPASSISSVASRSPDKRSTTSNASNLIRGHKLLLRSEQDSDETASVASTTSSRSSFSTLTRLSRNSRRAQGISPSLATSCALMF</sequence>
<accession>A0A329S7B0</accession>